<evidence type="ECO:0000256" key="1">
    <source>
        <dbReference type="ARBA" id="ARBA00001946"/>
    </source>
</evidence>
<gene>
    <name evidence="6" type="ORF">ALFOR1_30191</name>
</gene>
<protein>
    <submittedName>
        <fullName evidence="6">Haloacid dehalogenase superfamily protein, subfamily IA, variant 3 with third motif having DD or ED</fullName>
    </submittedName>
</protein>
<dbReference type="GO" id="GO:0046872">
    <property type="term" value="F:metal ion binding"/>
    <property type="evidence" value="ECO:0007669"/>
    <property type="project" value="UniProtKB-KW"/>
</dbReference>
<dbReference type="InterPro" id="IPR036412">
    <property type="entry name" value="HAD-like_sf"/>
</dbReference>
<dbReference type="EMBL" id="LR812090">
    <property type="protein sequence ID" value="CAB9493288.1"/>
    <property type="molecule type" value="Genomic_DNA"/>
</dbReference>
<evidence type="ECO:0000313" key="7">
    <source>
        <dbReference type="Proteomes" id="UP000509458"/>
    </source>
</evidence>
<dbReference type="GO" id="GO:0003824">
    <property type="term" value="F:catalytic activity"/>
    <property type="evidence" value="ECO:0007669"/>
    <property type="project" value="UniProtKB-ARBA"/>
</dbReference>
<dbReference type="CDD" id="cd07505">
    <property type="entry name" value="HAD_BPGM-like"/>
    <property type="match status" value="1"/>
</dbReference>
<accession>A0A6T9XZ18</accession>
<proteinExistence type="inferred from homology"/>
<dbReference type="InterPro" id="IPR023198">
    <property type="entry name" value="PGP-like_dom2"/>
</dbReference>
<dbReference type="SFLD" id="SFLDG01135">
    <property type="entry name" value="C1.5.6:_HAD__Beta-PGM__Phospha"/>
    <property type="match status" value="1"/>
</dbReference>
<keyword evidence="3" id="KW-0479">Metal-binding</keyword>
<evidence type="ECO:0000256" key="5">
    <source>
        <dbReference type="ARBA" id="ARBA00023277"/>
    </source>
</evidence>
<organism evidence="6 7">
    <name type="scientific">Alteromonas macleodii</name>
    <name type="common">Pseudoalteromonas macleodii</name>
    <dbReference type="NCBI Taxonomy" id="28108"/>
    <lineage>
        <taxon>Bacteria</taxon>
        <taxon>Pseudomonadati</taxon>
        <taxon>Pseudomonadota</taxon>
        <taxon>Gammaproteobacteria</taxon>
        <taxon>Alteromonadales</taxon>
        <taxon>Alteromonadaceae</taxon>
        <taxon>Alteromonas/Salinimonas group</taxon>
        <taxon>Alteromonas</taxon>
    </lineage>
</organism>
<evidence type="ECO:0000256" key="2">
    <source>
        <dbReference type="ARBA" id="ARBA00006171"/>
    </source>
</evidence>
<keyword evidence="4" id="KW-0460">Magnesium</keyword>
<dbReference type="SUPFAM" id="SSF56784">
    <property type="entry name" value="HAD-like"/>
    <property type="match status" value="1"/>
</dbReference>
<dbReference type="Gene3D" id="3.40.50.1000">
    <property type="entry name" value="HAD superfamily/HAD-like"/>
    <property type="match status" value="1"/>
</dbReference>
<dbReference type="AlphaFoldDB" id="A0A6T9XZ18"/>
<keyword evidence="5" id="KW-0119">Carbohydrate metabolism</keyword>
<dbReference type="Pfam" id="PF00702">
    <property type="entry name" value="Hydrolase"/>
    <property type="match status" value="1"/>
</dbReference>
<dbReference type="Gene3D" id="1.10.150.240">
    <property type="entry name" value="Putative phosphatase, domain 2"/>
    <property type="match status" value="1"/>
</dbReference>
<name>A0A6T9XZ18_ALTMA</name>
<dbReference type="InterPro" id="IPR023214">
    <property type="entry name" value="HAD_sf"/>
</dbReference>
<evidence type="ECO:0000313" key="6">
    <source>
        <dbReference type="EMBL" id="CAB9493288.1"/>
    </source>
</evidence>
<evidence type="ECO:0000256" key="3">
    <source>
        <dbReference type="ARBA" id="ARBA00022723"/>
    </source>
</evidence>
<comment type="similarity">
    <text evidence="2">Belongs to the HAD-like hydrolase superfamily. CbbY/CbbZ/Gph/YieH family.</text>
</comment>
<sequence length="218" mass="24078">MCTVKAILFDHDGTLIDSEMTHFELWKTMLADMGKELTFDYYHTRMAGISVMNNASDIIRDFSLALTPKELFEKRRALTLQFLQRQAFPLMRGAKEALVFCKSHGLRVAIITGGARLAVEKTVSFYGVEDIVECIVSSDDVVKGKPSPDCYLAALSQMQLAPHEVMAVEDTEFGLQAAVSAGIKTVAIPTPLSANHDFSRAAGVYENLEDWAASLPQR</sequence>
<dbReference type="InterPro" id="IPR051600">
    <property type="entry name" value="Beta-PGM-like"/>
</dbReference>
<dbReference type="Proteomes" id="UP000509458">
    <property type="component" value="Chromosome"/>
</dbReference>
<dbReference type="NCBIfam" id="TIGR01509">
    <property type="entry name" value="HAD-SF-IA-v3"/>
    <property type="match status" value="1"/>
</dbReference>
<comment type="cofactor">
    <cofactor evidence="1">
        <name>Mg(2+)</name>
        <dbReference type="ChEBI" id="CHEBI:18420"/>
    </cofactor>
</comment>
<evidence type="ECO:0000256" key="4">
    <source>
        <dbReference type="ARBA" id="ARBA00022842"/>
    </source>
</evidence>
<reference evidence="6 7" key="1">
    <citation type="submission" date="2020-06" db="EMBL/GenBank/DDBJ databases">
        <authorList>
            <person name="Duchaud E."/>
        </authorList>
    </citation>
    <scope>NUCLEOTIDE SEQUENCE [LARGE SCALE GENOMIC DNA]</scope>
    <source>
        <strain evidence="6">Alteromonas fortis</strain>
    </source>
</reference>
<dbReference type="PRINTS" id="PR00413">
    <property type="entry name" value="HADHALOGNASE"/>
</dbReference>
<dbReference type="PANTHER" id="PTHR46193">
    <property type="entry name" value="6-PHOSPHOGLUCONATE PHOSPHATASE"/>
    <property type="match status" value="1"/>
</dbReference>
<dbReference type="PANTHER" id="PTHR46193:SF18">
    <property type="entry name" value="HEXITOL PHOSPHATASE B"/>
    <property type="match status" value="1"/>
</dbReference>
<dbReference type="SFLD" id="SFLDS00003">
    <property type="entry name" value="Haloacid_Dehalogenase"/>
    <property type="match status" value="1"/>
</dbReference>
<dbReference type="SFLD" id="SFLDG01129">
    <property type="entry name" value="C1.5:_HAD__Beta-PGM__Phosphata"/>
    <property type="match status" value="1"/>
</dbReference>
<dbReference type="InterPro" id="IPR006439">
    <property type="entry name" value="HAD-SF_hydro_IA"/>
</dbReference>